<dbReference type="InterPro" id="IPR004528">
    <property type="entry name" value="KdsB"/>
</dbReference>
<name>A0A1Z3LWQ9_BREDI</name>
<reference evidence="4 5" key="1">
    <citation type="submission" date="2017-06" db="EMBL/GenBank/DDBJ databases">
        <title>Biodegradation of gentamicin by bacterial consortia AMQD4 in synthetic medium and raw gentamicin sewage.</title>
        <authorList>
            <person name="Chang H."/>
            <person name="Feng Y."/>
            <person name="Li Z."/>
            <person name="Xue J."/>
            <person name="Cheng D."/>
        </authorList>
    </citation>
    <scope>NUCLEOTIDE SEQUENCE [LARGE SCALE GENOMIC DNA]</scope>
    <source>
        <strain evidence="4 5">BZC3</strain>
    </source>
</reference>
<proteinExistence type="predicted"/>
<dbReference type="InterPro" id="IPR003329">
    <property type="entry name" value="Cytidylyl_trans"/>
</dbReference>
<sequence length="240" mass="25190">MNPLIMIPARMAATRLPGKPLADIGGKPMIVRAWEQAMASGFRVAVAAGDPEIVAAVQAAGGEAVLTDPDLPSGSDRILAAAQAVDPDGAHELVINIQGDMPFASPDLAKACAALLARESACDIATLVATEADVSDRANPDVVKAVLALADGQTSGRALYFTRSTLYGDGPVWRHVGIYGYRREALARFCAAPPSPLEKREKLEQLRALEMGLQIWASVIEAAPLSVDNRADLEAARALA</sequence>
<evidence type="ECO:0000256" key="2">
    <source>
        <dbReference type="ARBA" id="ARBA00022695"/>
    </source>
</evidence>
<dbReference type="EMBL" id="CP021995">
    <property type="protein sequence ID" value="ASD26632.1"/>
    <property type="molecule type" value="Genomic_DNA"/>
</dbReference>
<dbReference type="GO" id="GO:0009103">
    <property type="term" value="P:lipopolysaccharide biosynthetic process"/>
    <property type="evidence" value="ECO:0007669"/>
    <property type="project" value="UniProtKB-KW"/>
</dbReference>
<evidence type="ECO:0000313" key="5">
    <source>
        <dbReference type="Proteomes" id="UP000197024"/>
    </source>
</evidence>
<dbReference type="GO" id="GO:0008690">
    <property type="term" value="F:3-deoxy-manno-octulosonate cytidylyltransferase activity"/>
    <property type="evidence" value="ECO:0007669"/>
    <property type="project" value="InterPro"/>
</dbReference>
<dbReference type="GO" id="GO:0005829">
    <property type="term" value="C:cytosol"/>
    <property type="evidence" value="ECO:0007669"/>
    <property type="project" value="TreeGrafter"/>
</dbReference>
<organism evidence="4 5">
    <name type="scientific">Brevundimonas diminuta</name>
    <name type="common">Pseudomonas diminuta</name>
    <dbReference type="NCBI Taxonomy" id="293"/>
    <lineage>
        <taxon>Bacteria</taxon>
        <taxon>Pseudomonadati</taxon>
        <taxon>Pseudomonadota</taxon>
        <taxon>Alphaproteobacteria</taxon>
        <taxon>Caulobacterales</taxon>
        <taxon>Caulobacteraceae</taxon>
        <taxon>Brevundimonas</taxon>
    </lineage>
</organism>
<dbReference type="NCBIfam" id="NF003952">
    <property type="entry name" value="PRK05450.1-5"/>
    <property type="match status" value="1"/>
</dbReference>
<evidence type="ECO:0000256" key="3">
    <source>
        <dbReference type="ARBA" id="ARBA00022985"/>
    </source>
</evidence>
<dbReference type="STRING" id="293.GCA_000988015_02310"/>
<dbReference type="PANTHER" id="PTHR42866:SF2">
    <property type="entry name" value="3-DEOXY-MANNO-OCTULOSONATE CYTIDYLYLTRANSFERASE, MITOCHONDRIAL"/>
    <property type="match status" value="1"/>
</dbReference>
<dbReference type="AlphaFoldDB" id="A0A1Z3LWQ9"/>
<dbReference type="Proteomes" id="UP000197024">
    <property type="component" value="Chromosome"/>
</dbReference>
<evidence type="ECO:0000256" key="1">
    <source>
        <dbReference type="ARBA" id="ARBA00022679"/>
    </source>
</evidence>
<dbReference type="Pfam" id="PF02348">
    <property type="entry name" value="CTP_transf_3"/>
    <property type="match status" value="1"/>
</dbReference>
<accession>A0A1Z3LWQ9</accession>
<protein>
    <submittedName>
        <fullName evidence="4">3-deoxy-manno-octulosonate cytidylyltransferase</fullName>
    </submittedName>
</protein>
<dbReference type="SUPFAM" id="SSF53448">
    <property type="entry name" value="Nucleotide-diphospho-sugar transferases"/>
    <property type="match status" value="1"/>
</dbReference>
<keyword evidence="3" id="KW-0448">Lipopolysaccharide biosynthesis</keyword>
<dbReference type="NCBIfam" id="NF003948">
    <property type="entry name" value="PRK05450.1-1"/>
    <property type="match status" value="1"/>
</dbReference>
<dbReference type="PANTHER" id="PTHR42866">
    <property type="entry name" value="3-DEOXY-MANNO-OCTULOSONATE CYTIDYLYLTRANSFERASE"/>
    <property type="match status" value="1"/>
</dbReference>
<evidence type="ECO:0000313" key="4">
    <source>
        <dbReference type="EMBL" id="ASD26632.1"/>
    </source>
</evidence>
<dbReference type="NCBIfam" id="TIGR00466">
    <property type="entry name" value="kdsB"/>
    <property type="match status" value="1"/>
</dbReference>
<dbReference type="InterPro" id="IPR029044">
    <property type="entry name" value="Nucleotide-diphossugar_trans"/>
</dbReference>
<dbReference type="RefSeq" id="WP_088410558.1">
    <property type="nucleotide sequence ID" value="NZ_CP021995.1"/>
</dbReference>
<keyword evidence="1 4" id="KW-0808">Transferase</keyword>
<keyword evidence="2 4" id="KW-0548">Nucleotidyltransferase</keyword>
<gene>
    <name evidence="4" type="ORF">CD943_06845</name>
</gene>
<reference evidence="4 5" key="2">
    <citation type="submission" date="2017-06" db="EMBL/GenBank/DDBJ databases">
        <authorList>
            <person name="Kim H.J."/>
            <person name="Triplett B.A."/>
        </authorList>
    </citation>
    <scope>NUCLEOTIDE SEQUENCE [LARGE SCALE GENOMIC DNA]</scope>
    <source>
        <strain evidence="4 5">BZC3</strain>
    </source>
</reference>
<dbReference type="Gene3D" id="3.90.550.10">
    <property type="entry name" value="Spore Coat Polysaccharide Biosynthesis Protein SpsA, Chain A"/>
    <property type="match status" value="1"/>
</dbReference>
<dbReference type="CDD" id="cd02517">
    <property type="entry name" value="CMP-KDO-Synthetase"/>
    <property type="match status" value="1"/>
</dbReference>